<gene>
    <name evidence="8" type="ORF">OFUS_LOCUS6828</name>
</gene>
<feature type="compositionally biased region" description="Basic residues" evidence="7">
    <location>
        <begin position="1"/>
        <end position="11"/>
    </location>
</feature>
<keyword evidence="2 6" id="KW-0637">Prenyltransferase</keyword>
<comment type="catalytic activity">
    <reaction evidence="5 6">
        <text>geranylgeranyl diphosphate + L-cysteinyl-[protein] = S-geranylgeranyl-L-cysteinyl-[protein] + diphosphate</text>
        <dbReference type="Rhea" id="RHEA:21240"/>
        <dbReference type="Rhea" id="RHEA-COMP:10131"/>
        <dbReference type="Rhea" id="RHEA-COMP:11537"/>
        <dbReference type="ChEBI" id="CHEBI:29950"/>
        <dbReference type="ChEBI" id="CHEBI:33019"/>
        <dbReference type="ChEBI" id="CHEBI:57533"/>
        <dbReference type="ChEBI" id="CHEBI:86021"/>
        <dbReference type="EC" id="2.5.1.60"/>
    </reaction>
</comment>
<dbReference type="EC" id="2.5.1.60" evidence="6"/>
<dbReference type="GO" id="GO:0005968">
    <property type="term" value="C:Rab-protein geranylgeranyltransferase complex"/>
    <property type="evidence" value="ECO:0007669"/>
    <property type="project" value="TreeGrafter"/>
</dbReference>
<keyword evidence="3 6" id="KW-0808">Transferase</keyword>
<name>A0A8J1Y9H7_OWEFU</name>
<dbReference type="Proteomes" id="UP000749559">
    <property type="component" value="Unassembled WGS sequence"/>
</dbReference>
<dbReference type="Gene3D" id="1.25.40.120">
    <property type="entry name" value="Protein prenylyltransferase"/>
    <property type="match status" value="1"/>
</dbReference>
<dbReference type="Pfam" id="PF01239">
    <property type="entry name" value="PPTA"/>
    <property type="match status" value="4"/>
</dbReference>
<dbReference type="InterPro" id="IPR032675">
    <property type="entry name" value="LRR_dom_sf"/>
</dbReference>
<dbReference type="InterPro" id="IPR002088">
    <property type="entry name" value="Prenyl_trans_a"/>
</dbReference>
<dbReference type="GO" id="GO:0097354">
    <property type="term" value="P:prenylation"/>
    <property type="evidence" value="ECO:0007669"/>
    <property type="project" value="UniProtKB-UniRule"/>
</dbReference>
<keyword evidence="4" id="KW-0677">Repeat</keyword>
<comment type="similarity">
    <text evidence="1 6">Belongs to the protein prenyltransferase subunit alpha family.</text>
</comment>
<dbReference type="SUPFAM" id="SSF48439">
    <property type="entry name" value="Protein prenylyltransferase"/>
    <property type="match status" value="1"/>
</dbReference>
<evidence type="ECO:0000256" key="1">
    <source>
        <dbReference type="ARBA" id="ARBA00006734"/>
    </source>
</evidence>
<keyword evidence="9" id="KW-1185">Reference proteome</keyword>
<feature type="non-terminal residue" evidence="8">
    <location>
        <position position="569"/>
    </location>
</feature>
<proteinExistence type="inferred from homology"/>
<dbReference type="PROSITE" id="PS51450">
    <property type="entry name" value="LRR"/>
    <property type="match status" value="1"/>
</dbReference>
<dbReference type="EMBL" id="CAIIXF020000003">
    <property type="protein sequence ID" value="CAH1780085.1"/>
    <property type="molecule type" value="Genomic_DNA"/>
</dbReference>
<dbReference type="PROSITE" id="PS51147">
    <property type="entry name" value="PFTA"/>
    <property type="match status" value="4"/>
</dbReference>
<dbReference type="OrthoDB" id="1658at2759"/>
<evidence type="ECO:0000256" key="4">
    <source>
        <dbReference type="ARBA" id="ARBA00022737"/>
    </source>
</evidence>
<sequence length="569" mass="66496">PEVKMHGRLKVKTTAEQQEAKRKEREKKLKLYNGATQKIFQKRAKQEFDDELLMLTGQILAQNSDFYTLWNIRKEIFTHFRGTKDSDALIKLFDDELDFLETCLRGNPKSYGTWEHRCWMLMRHPKQDWKHELFLCNKFLEYDERNFHCWDYRRFVVKQSSVPKSDELDYTTNKISSNFSNYSSWHYRSKLLPELHPDQQHPVGVKEDILLNEFELAQNAFFTDPSDQSAWFYHRWLLGRGEMPLEVYTICTTRKTGRLVAGLTRPVEVGRGYRLSLKINSEIVTCSWENPFKSKVSTVWVCDIKDKLTSYYQDTTIDVTIQHGDHHNNRNFVLMPFCDEVFSRKITKPGTLFCNELSAATSDVLVRELDSIQQLHELEPDNKWVLLTTVSLMRAIDPLKHEQETMEYIDKLIQVDPCRTNYYLDLRSKYIVENTLEQLGPECRTIELDNKQLTSIAHLSHMAFITYLSAKSNKITSLKNFYLLQCVAEIDLRGNLIQDCEGLERMPILEKLDLSNNSISTIEGLASLSSCSGLVCLDVMNNPVCELENFQQDIKKHIPHLKLLNGQFL</sequence>
<comment type="caution">
    <text evidence="8">The sequence shown here is derived from an EMBL/GenBank/DDBJ whole genome shotgun (WGS) entry which is preliminary data.</text>
</comment>
<evidence type="ECO:0000256" key="5">
    <source>
        <dbReference type="ARBA" id="ARBA00047658"/>
    </source>
</evidence>
<dbReference type="InterPro" id="IPR001611">
    <property type="entry name" value="Leu-rich_rpt"/>
</dbReference>
<evidence type="ECO:0000256" key="6">
    <source>
        <dbReference type="RuleBase" id="RU367120"/>
    </source>
</evidence>
<organism evidence="8 9">
    <name type="scientific">Owenia fusiformis</name>
    <name type="common">Polychaete worm</name>
    <dbReference type="NCBI Taxonomy" id="6347"/>
    <lineage>
        <taxon>Eukaryota</taxon>
        <taxon>Metazoa</taxon>
        <taxon>Spiralia</taxon>
        <taxon>Lophotrochozoa</taxon>
        <taxon>Annelida</taxon>
        <taxon>Polychaeta</taxon>
        <taxon>Sedentaria</taxon>
        <taxon>Canalipalpata</taxon>
        <taxon>Sabellida</taxon>
        <taxon>Oweniida</taxon>
        <taxon>Oweniidae</taxon>
        <taxon>Owenia</taxon>
    </lineage>
</organism>
<evidence type="ECO:0000256" key="7">
    <source>
        <dbReference type="SAM" id="MobiDB-lite"/>
    </source>
</evidence>
<accession>A0A8J1Y9H7</accession>
<dbReference type="FunFam" id="1.25.40.120:FF:000001">
    <property type="entry name" value="Geranylgeranyl transferase type-2 subunit alpha"/>
    <property type="match status" value="1"/>
</dbReference>
<dbReference type="Gene3D" id="3.80.10.10">
    <property type="entry name" value="Ribonuclease Inhibitor"/>
    <property type="match status" value="1"/>
</dbReference>
<evidence type="ECO:0000313" key="8">
    <source>
        <dbReference type="EMBL" id="CAH1780085.1"/>
    </source>
</evidence>
<evidence type="ECO:0000313" key="9">
    <source>
        <dbReference type="Proteomes" id="UP000749559"/>
    </source>
</evidence>
<dbReference type="PANTHER" id="PTHR11129">
    <property type="entry name" value="PROTEIN FARNESYLTRANSFERASE ALPHA SUBUNIT/RAB GERANYLGERANYL TRANSFERASE ALPHA SUBUNIT"/>
    <property type="match status" value="1"/>
</dbReference>
<dbReference type="SMART" id="SM00365">
    <property type="entry name" value="LRR_SD22"/>
    <property type="match status" value="3"/>
</dbReference>
<reference evidence="8" key="1">
    <citation type="submission" date="2022-03" db="EMBL/GenBank/DDBJ databases">
        <authorList>
            <person name="Martin C."/>
        </authorList>
    </citation>
    <scope>NUCLEOTIDE SEQUENCE</scope>
</reference>
<protein>
    <recommendedName>
        <fullName evidence="6">Geranylgeranyl transferase type-2 subunit alpha</fullName>
        <ecNumber evidence="6">2.5.1.60</ecNumber>
    </recommendedName>
    <alternativeName>
        <fullName evidence="6">Geranylgeranyl transferase type II subunit alpha</fullName>
    </alternativeName>
</protein>
<dbReference type="AlphaFoldDB" id="A0A8J1Y9H7"/>
<dbReference type="GO" id="GO:0004663">
    <property type="term" value="F:Rab geranylgeranyltransferase activity"/>
    <property type="evidence" value="ECO:0007669"/>
    <property type="project" value="UniProtKB-UniRule"/>
</dbReference>
<dbReference type="SUPFAM" id="SSF52058">
    <property type="entry name" value="L domain-like"/>
    <property type="match status" value="1"/>
</dbReference>
<dbReference type="Gene3D" id="2.60.40.1130">
    <property type="entry name" value="Rab geranylgeranyltransferase alpha-subunit, insert domain"/>
    <property type="match status" value="1"/>
</dbReference>
<evidence type="ECO:0000256" key="3">
    <source>
        <dbReference type="ARBA" id="ARBA00022679"/>
    </source>
</evidence>
<dbReference type="PANTHER" id="PTHR11129:SF2">
    <property type="entry name" value="GERANYLGERANYL TRANSFERASE TYPE-2 SUBUNIT ALPHA"/>
    <property type="match status" value="1"/>
</dbReference>
<evidence type="ECO:0000256" key="2">
    <source>
        <dbReference type="ARBA" id="ARBA00022602"/>
    </source>
</evidence>
<comment type="function">
    <text evidence="6">Catalyzes the transfer of a geranyl-geranyl moiety from geranyl-geranyl pyrophosphate to cysteines occuring in specific C-terminal amino acid sequences.</text>
</comment>
<feature type="region of interest" description="Disordered" evidence="7">
    <location>
        <begin position="1"/>
        <end position="26"/>
    </location>
</feature>